<dbReference type="Proteomes" id="UP000292282">
    <property type="component" value="Unassembled WGS sequence"/>
</dbReference>
<proteinExistence type="predicted"/>
<dbReference type="VEuPathDB" id="MicrosporidiaDB:CWI37_0064p0030"/>
<evidence type="ECO:0000313" key="3">
    <source>
        <dbReference type="Proteomes" id="UP000292282"/>
    </source>
</evidence>
<evidence type="ECO:0000313" key="2">
    <source>
        <dbReference type="EMBL" id="TBU13428.1"/>
    </source>
</evidence>
<dbReference type="EMBL" id="PITK01000434">
    <property type="protein sequence ID" value="TBU13428.1"/>
    <property type="molecule type" value="Genomic_DNA"/>
</dbReference>
<evidence type="ECO:0000313" key="4">
    <source>
        <dbReference type="Proteomes" id="UP000292362"/>
    </source>
</evidence>
<dbReference type="AlphaFoldDB" id="A0A4Q9LB86"/>
<dbReference type="Proteomes" id="UP000292362">
    <property type="component" value="Unassembled WGS sequence"/>
</dbReference>
<keyword evidence="3" id="KW-1185">Reference proteome</keyword>
<accession>A0A4Q9LB86</accession>
<gene>
    <name evidence="1" type="ORF">CWI37_0064p0030</name>
    <name evidence="2" type="ORF">CWI38_0434p0040</name>
</gene>
<dbReference type="VEuPathDB" id="MicrosporidiaDB:CWI38_0434p0040"/>
<dbReference type="EMBL" id="PITJ01000064">
    <property type="protein sequence ID" value="TBU04984.1"/>
    <property type="molecule type" value="Genomic_DNA"/>
</dbReference>
<comment type="caution">
    <text evidence="1">The sequence shown here is derived from an EMBL/GenBank/DDBJ whole genome shotgun (WGS) entry which is preliminary data.</text>
</comment>
<reference evidence="3 4" key="1">
    <citation type="submission" date="2017-12" db="EMBL/GenBank/DDBJ databases">
        <authorList>
            <person name="Pombert J.-F."/>
            <person name="Haag K.L."/>
            <person name="Ebert D."/>
        </authorList>
    </citation>
    <scope>NUCLEOTIDE SEQUENCE [LARGE SCALE GENOMIC DNA]</scope>
    <source>
        <strain evidence="1">FI-OER-3-3</strain>
        <strain evidence="2">IL-G-3</strain>
    </source>
</reference>
<sequence>MNVEAYIQSIVLKETSKQFPLTDEEDLRINPPLKQLKTKNITPLISEEGITLEEPTINKNEESDLEEETTVVKEVEEKA</sequence>
<name>A0A4Q9LB86_9MICR</name>
<protein>
    <submittedName>
        <fullName evidence="1">Uncharacterized protein</fullName>
    </submittedName>
</protein>
<organism evidence="1 4">
    <name type="scientific">Hamiltosporidium tvaerminnensis</name>
    <dbReference type="NCBI Taxonomy" id="1176355"/>
    <lineage>
        <taxon>Eukaryota</taxon>
        <taxon>Fungi</taxon>
        <taxon>Fungi incertae sedis</taxon>
        <taxon>Microsporidia</taxon>
        <taxon>Dubosqiidae</taxon>
        <taxon>Hamiltosporidium</taxon>
    </lineage>
</organism>
<evidence type="ECO:0000313" key="1">
    <source>
        <dbReference type="EMBL" id="TBU04984.1"/>
    </source>
</evidence>